<keyword evidence="4" id="KW-0281">Fimbrium</keyword>
<evidence type="ECO:0000256" key="1">
    <source>
        <dbReference type="ARBA" id="ARBA00004561"/>
    </source>
</evidence>
<dbReference type="SMR" id="A0A6G4PJV2"/>
<proteinExistence type="inferred from homology"/>
<comment type="similarity">
    <text evidence="2">Belongs to the fimbrial protein family.</text>
</comment>
<evidence type="ECO:0000256" key="3">
    <source>
        <dbReference type="ARBA" id="ARBA00022729"/>
    </source>
</evidence>
<dbReference type="InterPro" id="IPR039458">
    <property type="entry name" value="FimA-like"/>
</dbReference>
<gene>
    <name evidence="5" type="primary">f17a</name>
    <name evidence="5" type="ORF">G5665_22365</name>
</gene>
<dbReference type="RefSeq" id="WP_053276410.1">
    <property type="nucleotide sequence ID" value="NZ_BFKD01000107.1"/>
</dbReference>
<dbReference type="Pfam" id="PF16970">
    <property type="entry name" value="FimA"/>
    <property type="match status" value="1"/>
</dbReference>
<evidence type="ECO:0000256" key="2">
    <source>
        <dbReference type="ARBA" id="ARBA00006671"/>
    </source>
</evidence>
<evidence type="ECO:0000256" key="4">
    <source>
        <dbReference type="ARBA" id="ARBA00023263"/>
    </source>
</evidence>
<protein>
    <submittedName>
        <fullName evidence="5">F17A fimbrial adhesin</fullName>
    </submittedName>
</protein>
<dbReference type="PANTHER" id="PTHR33420:SF3">
    <property type="entry name" value="FIMBRIAL SUBUNIT ELFA"/>
    <property type="match status" value="1"/>
</dbReference>
<dbReference type="AlphaFoldDB" id="A0A6G4PJV2"/>
<dbReference type="GO" id="GO:0009289">
    <property type="term" value="C:pilus"/>
    <property type="evidence" value="ECO:0007669"/>
    <property type="project" value="UniProtKB-SubCell"/>
</dbReference>
<sequence>MQKIQFILGILAAASSSATLAYDGTINFTGKVVDQTCSVTTGTAPLAVTLPTVSTKSLDSTGKVAGLTPFTISLSGCNTAAATGAQSVKAYFEPNATTDYDSHNLNISSSGSGNATNVQIQLLNADGTTQILLGNDSATQGVTPVVINNDAMTLRYNARYYATGPATAGNVSATVNYTIAYQ</sequence>
<reference evidence="5" key="1">
    <citation type="submission" date="2020-02" db="EMBL/GenBank/DDBJ databases">
        <title>Complete sequences of Escherichia coli O157 and non-O157 isolates from feces of Canadian feedlot cattle.</title>
        <authorList>
            <person name="Castro V.S."/>
            <person name="Figueiredo E.S."/>
            <person name="Mcallister T."/>
            <person name="King R."/>
            <person name="Reuter T."/>
            <person name="Polo R.O."/>
            <person name="Conte-Junior C.A."/>
            <person name="Stanford K."/>
        </authorList>
    </citation>
    <scope>NUCLEOTIDE SEQUENCE</scope>
    <source>
        <strain evidence="5">CAP26</strain>
    </source>
</reference>
<comment type="caution">
    <text evidence="5">The sequence shown here is derived from an EMBL/GenBank/DDBJ whole genome shotgun (WGS) entry which is preliminary data.</text>
</comment>
<accession>A0A6G4PJV2</accession>
<dbReference type="SUPFAM" id="SSF49401">
    <property type="entry name" value="Bacterial adhesins"/>
    <property type="match status" value="1"/>
</dbReference>
<dbReference type="InterPro" id="IPR050263">
    <property type="entry name" value="Bact_Fimbrial_Adh_Pro"/>
</dbReference>
<dbReference type="EMBL" id="JAAKCF010000047">
    <property type="protein sequence ID" value="NGI81875.1"/>
    <property type="molecule type" value="Genomic_DNA"/>
</dbReference>
<dbReference type="GO" id="GO:0043709">
    <property type="term" value="P:cell adhesion involved in single-species biofilm formation"/>
    <property type="evidence" value="ECO:0007669"/>
    <property type="project" value="TreeGrafter"/>
</dbReference>
<evidence type="ECO:0000313" key="5">
    <source>
        <dbReference type="EMBL" id="NGI81875.1"/>
    </source>
</evidence>
<comment type="subcellular location">
    <subcellularLocation>
        <location evidence="1">Fimbrium</location>
    </subcellularLocation>
</comment>
<dbReference type="PANTHER" id="PTHR33420">
    <property type="entry name" value="FIMBRIAL SUBUNIT ELFA-RELATED"/>
    <property type="match status" value="1"/>
</dbReference>
<dbReference type="InterPro" id="IPR036937">
    <property type="entry name" value="Adhesion_dom_fimbrial_sf"/>
</dbReference>
<dbReference type="Gene3D" id="2.60.40.1090">
    <property type="entry name" value="Fimbrial-type adhesion domain"/>
    <property type="match status" value="1"/>
</dbReference>
<keyword evidence="3" id="KW-0732">Signal</keyword>
<organism evidence="5">
    <name type="scientific">Escherichia coli</name>
    <dbReference type="NCBI Taxonomy" id="562"/>
    <lineage>
        <taxon>Bacteria</taxon>
        <taxon>Pseudomonadati</taxon>
        <taxon>Pseudomonadota</taxon>
        <taxon>Gammaproteobacteria</taxon>
        <taxon>Enterobacterales</taxon>
        <taxon>Enterobacteriaceae</taxon>
        <taxon>Escherichia</taxon>
    </lineage>
</organism>
<dbReference type="InterPro" id="IPR008966">
    <property type="entry name" value="Adhesion_dom_sf"/>
</dbReference>
<name>A0A6G4PJV2_ECOLX</name>